<dbReference type="AlphaFoldDB" id="A0AAN6SAQ5"/>
<keyword evidence="1" id="KW-0732">Signal</keyword>
<feature type="signal peptide" evidence="1">
    <location>
        <begin position="1"/>
        <end position="21"/>
    </location>
</feature>
<feature type="chain" id="PRO_5042927731" description="DUF7707 domain-containing protein" evidence="1">
    <location>
        <begin position="22"/>
        <end position="166"/>
    </location>
</feature>
<evidence type="ECO:0000256" key="1">
    <source>
        <dbReference type="SAM" id="SignalP"/>
    </source>
</evidence>
<name>A0AAN6SAQ5_9PEZI</name>
<dbReference type="PANTHER" id="PTHR38118:SF2">
    <property type="entry name" value="CDP-ALCOHOL PHOSPHATIDYLTRANSFERASE PROTEIN"/>
    <property type="match status" value="1"/>
</dbReference>
<reference evidence="3" key="1">
    <citation type="journal article" date="2023" name="Mol. Phylogenet. Evol.">
        <title>Genome-scale phylogeny and comparative genomics of the fungal order Sordariales.</title>
        <authorList>
            <person name="Hensen N."/>
            <person name="Bonometti L."/>
            <person name="Westerberg I."/>
            <person name="Brannstrom I.O."/>
            <person name="Guillou S."/>
            <person name="Cros-Aarteil S."/>
            <person name="Calhoun S."/>
            <person name="Haridas S."/>
            <person name="Kuo A."/>
            <person name="Mondo S."/>
            <person name="Pangilinan J."/>
            <person name="Riley R."/>
            <person name="LaButti K."/>
            <person name="Andreopoulos B."/>
            <person name="Lipzen A."/>
            <person name="Chen C."/>
            <person name="Yan M."/>
            <person name="Daum C."/>
            <person name="Ng V."/>
            <person name="Clum A."/>
            <person name="Steindorff A."/>
            <person name="Ohm R.A."/>
            <person name="Martin F."/>
            <person name="Silar P."/>
            <person name="Natvig D.O."/>
            <person name="Lalanne C."/>
            <person name="Gautier V."/>
            <person name="Ament-Velasquez S.L."/>
            <person name="Kruys A."/>
            <person name="Hutchinson M.I."/>
            <person name="Powell A.J."/>
            <person name="Barry K."/>
            <person name="Miller A.N."/>
            <person name="Grigoriev I.V."/>
            <person name="Debuchy R."/>
            <person name="Gladieux P."/>
            <person name="Hiltunen Thoren M."/>
            <person name="Johannesson H."/>
        </authorList>
    </citation>
    <scope>NUCLEOTIDE SEQUENCE</scope>
    <source>
        <strain evidence="3">CBS 626.80</strain>
    </source>
</reference>
<organism evidence="3 4">
    <name type="scientific">Pseudoneurospora amorphoporcata</name>
    <dbReference type="NCBI Taxonomy" id="241081"/>
    <lineage>
        <taxon>Eukaryota</taxon>
        <taxon>Fungi</taxon>
        <taxon>Dikarya</taxon>
        <taxon>Ascomycota</taxon>
        <taxon>Pezizomycotina</taxon>
        <taxon>Sordariomycetes</taxon>
        <taxon>Sordariomycetidae</taxon>
        <taxon>Sordariales</taxon>
        <taxon>Sordariaceae</taxon>
        <taxon>Pseudoneurospora</taxon>
    </lineage>
</organism>
<dbReference type="Pfam" id="PF24808">
    <property type="entry name" value="DUF7707"/>
    <property type="match status" value="1"/>
</dbReference>
<evidence type="ECO:0000259" key="2">
    <source>
        <dbReference type="Pfam" id="PF24808"/>
    </source>
</evidence>
<feature type="domain" description="DUF7707" evidence="2">
    <location>
        <begin position="30"/>
        <end position="124"/>
    </location>
</feature>
<gene>
    <name evidence="3" type="ORF">QBC32DRAFT_328701</name>
</gene>
<reference evidence="3" key="2">
    <citation type="submission" date="2023-06" db="EMBL/GenBank/DDBJ databases">
        <authorList>
            <consortium name="Lawrence Berkeley National Laboratory"/>
            <person name="Mondo S.J."/>
            <person name="Hensen N."/>
            <person name="Bonometti L."/>
            <person name="Westerberg I."/>
            <person name="Brannstrom I.O."/>
            <person name="Guillou S."/>
            <person name="Cros-Aarteil S."/>
            <person name="Calhoun S."/>
            <person name="Haridas S."/>
            <person name="Kuo A."/>
            <person name="Pangilinan J."/>
            <person name="Riley R."/>
            <person name="Labutti K."/>
            <person name="Andreopoulos B."/>
            <person name="Lipzen A."/>
            <person name="Chen C."/>
            <person name="Yanf M."/>
            <person name="Daum C."/>
            <person name="Ng V."/>
            <person name="Clum A."/>
            <person name="Steindorff A."/>
            <person name="Ohm R."/>
            <person name="Martin F."/>
            <person name="Silar P."/>
            <person name="Natvig D."/>
            <person name="Lalanne C."/>
            <person name="Gautier V."/>
            <person name="Ament-Velasquez S.L."/>
            <person name="Kruys A."/>
            <person name="Hutchinson M.I."/>
            <person name="Powell A.J."/>
            <person name="Barry K."/>
            <person name="Miller A.N."/>
            <person name="Grigoriev I.V."/>
            <person name="Debuchy R."/>
            <person name="Gladieux P."/>
            <person name="Thoren M.H."/>
            <person name="Johannesson H."/>
        </authorList>
    </citation>
    <scope>NUCLEOTIDE SEQUENCE</scope>
    <source>
        <strain evidence="3">CBS 626.80</strain>
    </source>
</reference>
<evidence type="ECO:0000313" key="4">
    <source>
        <dbReference type="Proteomes" id="UP001303222"/>
    </source>
</evidence>
<dbReference type="Proteomes" id="UP001303222">
    <property type="component" value="Unassembled WGS sequence"/>
</dbReference>
<dbReference type="InterPro" id="IPR056124">
    <property type="entry name" value="DUF7707"/>
</dbReference>
<dbReference type="PANTHER" id="PTHR38118">
    <property type="entry name" value="ANCHORED CELL WALL PROTEIN 11-RELATED"/>
    <property type="match status" value="1"/>
</dbReference>
<sequence>MLHSTPLGLLPFLSFLTLFSCSPSTRVLHTATCASICGTGDYDPHDEKKVIDNGGVLLNTCNPADLSYKCHCNNRRFPYMELWHYTVPGLMCEQAWRDCRKTNKGDEALLKECDDKIRRKCGHRRTRDQITDKERKYELWKPLGELLYPHGGHRRRGEKTGREWEA</sequence>
<keyword evidence="4" id="KW-1185">Reference proteome</keyword>
<dbReference type="EMBL" id="MU859378">
    <property type="protein sequence ID" value="KAK3947282.1"/>
    <property type="molecule type" value="Genomic_DNA"/>
</dbReference>
<comment type="caution">
    <text evidence="3">The sequence shown here is derived from an EMBL/GenBank/DDBJ whole genome shotgun (WGS) entry which is preliminary data.</text>
</comment>
<protein>
    <recommendedName>
        <fullName evidence="2">DUF7707 domain-containing protein</fullName>
    </recommendedName>
</protein>
<accession>A0AAN6SAQ5</accession>
<proteinExistence type="predicted"/>
<evidence type="ECO:0000313" key="3">
    <source>
        <dbReference type="EMBL" id="KAK3947282.1"/>
    </source>
</evidence>